<evidence type="ECO:0000313" key="3">
    <source>
        <dbReference type="EMBL" id="SHM59098.1"/>
    </source>
</evidence>
<dbReference type="Pfam" id="PF13561">
    <property type="entry name" value="adh_short_C2"/>
    <property type="match status" value="1"/>
</dbReference>
<protein>
    <submittedName>
        <fullName evidence="3">2-hydroxycyclohexanecarboxyl-CoA dehydrogenase</fullName>
    </submittedName>
</protein>
<dbReference type="EMBL" id="FRCK01000015">
    <property type="protein sequence ID" value="SHM59098.1"/>
    <property type="molecule type" value="Genomic_DNA"/>
</dbReference>
<dbReference type="PROSITE" id="PS00061">
    <property type="entry name" value="ADH_SHORT"/>
    <property type="match status" value="1"/>
</dbReference>
<evidence type="ECO:0000256" key="1">
    <source>
        <dbReference type="ARBA" id="ARBA00006484"/>
    </source>
</evidence>
<dbReference type="PRINTS" id="PR00080">
    <property type="entry name" value="SDRFAMILY"/>
</dbReference>
<dbReference type="AlphaFoldDB" id="A0A1M7K1F9"/>
<comment type="similarity">
    <text evidence="1">Belongs to the short-chain dehydrogenases/reductases (SDR) family.</text>
</comment>
<dbReference type="NCBIfam" id="NF005559">
    <property type="entry name" value="PRK07231.1"/>
    <property type="match status" value="1"/>
</dbReference>
<dbReference type="GO" id="GO:0016616">
    <property type="term" value="F:oxidoreductase activity, acting on the CH-OH group of donors, NAD or NADP as acceptor"/>
    <property type="evidence" value="ECO:0007669"/>
    <property type="project" value="TreeGrafter"/>
</dbReference>
<dbReference type="SUPFAM" id="SSF51735">
    <property type="entry name" value="NAD(P)-binding Rossmann-fold domains"/>
    <property type="match status" value="1"/>
</dbReference>
<organism evidence="3 4">
    <name type="scientific">Paracoccus solventivorans</name>
    <dbReference type="NCBI Taxonomy" id="53463"/>
    <lineage>
        <taxon>Bacteria</taxon>
        <taxon>Pseudomonadati</taxon>
        <taxon>Pseudomonadota</taxon>
        <taxon>Alphaproteobacteria</taxon>
        <taxon>Rhodobacterales</taxon>
        <taxon>Paracoccaceae</taxon>
        <taxon>Paracoccus</taxon>
    </lineage>
</organism>
<dbReference type="PANTHER" id="PTHR42760:SF133">
    <property type="entry name" value="3-OXOACYL-[ACYL-CARRIER-PROTEIN] REDUCTASE"/>
    <property type="match status" value="1"/>
</dbReference>
<dbReference type="InterPro" id="IPR020904">
    <property type="entry name" value="Sc_DH/Rdtase_CS"/>
</dbReference>
<evidence type="ECO:0000313" key="4">
    <source>
        <dbReference type="Proteomes" id="UP000184444"/>
    </source>
</evidence>
<dbReference type="Proteomes" id="UP000184444">
    <property type="component" value="Unassembled WGS sequence"/>
</dbReference>
<name>A0A1M7K1F9_9RHOB</name>
<dbReference type="Gene3D" id="3.40.50.720">
    <property type="entry name" value="NAD(P)-binding Rossmann-like Domain"/>
    <property type="match status" value="1"/>
</dbReference>
<dbReference type="PRINTS" id="PR00081">
    <property type="entry name" value="GDHRDH"/>
</dbReference>
<dbReference type="PANTHER" id="PTHR42760">
    <property type="entry name" value="SHORT-CHAIN DEHYDROGENASES/REDUCTASES FAMILY MEMBER"/>
    <property type="match status" value="1"/>
</dbReference>
<proteinExistence type="inferred from homology"/>
<keyword evidence="2" id="KW-0560">Oxidoreductase</keyword>
<evidence type="ECO:0000256" key="2">
    <source>
        <dbReference type="ARBA" id="ARBA00023002"/>
    </source>
</evidence>
<dbReference type="STRING" id="53463.SAMN05444389_11520"/>
<gene>
    <name evidence="3" type="ORF">SAMN05444389_11520</name>
</gene>
<dbReference type="InterPro" id="IPR002347">
    <property type="entry name" value="SDR_fam"/>
</dbReference>
<dbReference type="InterPro" id="IPR036291">
    <property type="entry name" value="NAD(P)-bd_dom_sf"/>
</dbReference>
<reference evidence="4" key="1">
    <citation type="submission" date="2016-11" db="EMBL/GenBank/DDBJ databases">
        <authorList>
            <person name="Varghese N."/>
            <person name="Submissions S."/>
        </authorList>
    </citation>
    <scope>NUCLEOTIDE SEQUENCE [LARGE SCALE GENOMIC DNA]</scope>
    <source>
        <strain evidence="4">DSM 6637</strain>
    </source>
</reference>
<keyword evidence="4" id="KW-1185">Reference proteome</keyword>
<sequence length="275" mass="28829">MYERTPRIKFFAKVLAAEEDIHMRGLNGKRVIVTGGGSGIGRAVCERFGEEGAEVAIFDMNEGGAQETARLIQSGGGKAQAYKVDITDRAEVDKAVAAFEAGGPIDVLVNNAGWDVIKPFLDSDADLWKKVIDINLYGPLNMHHAVLPGMVNNGGGRVVNIASDAGRVGSSGEAVYSACKGGIISFTKTVARELARKGIQLNAVAPGPTDTPLFAQVAEGEAGQKIAEGLKRAIPMKRLAQPTDYPGIICFLSSDDAGFITGQVISVSGGLSMHG</sequence>
<dbReference type="FunFam" id="3.40.50.720:FF:000084">
    <property type="entry name" value="Short-chain dehydrogenase reductase"/>
    <property type="match status" value="1"/>
</dbReference>
<accession>A0A1M7K1F9</accession>